<reference evidence="2" key="1">
    <citation type="submission" date="2021-03" db="EMBL/GenBank/DDBJ databases">
        <authorList>
            <person name="Lu T."/>
            <person name="Wang Q."/>
            <person name="Han X."/>
        </authorList>
    </citation>
    <scope>NUCLEOTIDE SEQUENCE</scope>
    <source>
        <strain evidence="2">WQ 2009</strain>
    </source>
</reference>
<dbReference type="Pfam" id="PF13385">
    <property type="entry name" value="Laminin_G_3"/>
    <property type="match status" value="1"/>
</dbReference>
<keyword evidence="3" id="KW-1185">Reference proteome</keyword>
<dbReference type="SUPFAM" id="SSF49899">
    <property type="entry name" value="Concanavalin A-like lectins/glucanases"/>
    <property type="match status" value="1"/>
</dbReference>
<accession>A0A8T4H9P6</accession>
<organism evidence="2 3">
    <name type="scientific">Rhinopithecimicrobium faecis</name>
    <dbReference type="NCBI Taxonomy" id="2820698"/>
    <lineage>
        <taxon>Bacteria</taxon>
        <taxon>Pseudomonadati</taxon>
        <taxon>Bacteroidota</taxon>
        <taxon>Sphingobacteriia</taxon>
        <taxon>Sphingobacteriales</taxon>
        <taxon>Sphingobacteriaceae</taxon>
        <taxon>Rhinopithecimicrobium</taxon>
    </lineage>
</organism>
<dbReference type="InterPro" id="IPR002591">
    <property type="entry name" value="Phosphodiest/P_Trfase"/>
</dbReference>
<dbReference type="EMBL" id="JAGKSB010000005">
    <property type="protein sequence ID" value="MBP3942995.1"/>
    <property type="molecule type" value="Genomic_DNA"/>
</dbReference>
<dbReference type="SUPFAM" id="SSF53649">
    <property type="entry name" value="Alkaline phosphatase-like"/>
    <property type="match status" value="1"/>
</dbReference>
<dbReference type="PROSITE" id="PS51257">
    <property type="entry name" value="PROKAR_LIPOPROTEIN"/>
    <property type="match status" value="1"/>
</dbReference>
<feature type="chain" id="PRO_5035912210" evidence="1">
    <location>
        <begin position="21"/>
        <end position="579"/>
    </location>
</feature>
<protein>
    <submittedName>
        <fullName evidence="2">DUF4983 domain-containing protein</fullName>
    </submittedName>
</protein>
<dbReference type="AlphaFoldDB" id="A0A8T4H9P6"/>
<proteinExistence type="predicted"/>
<evidence type="ECO:0000256" key="1">
    <source>
        <dbReference type="SAM" id="SignalP"/>
    </source>
</evidence>
<evidence type="ECO:0000313" key="2">
    <source>
        <dbReference type="EMBL" id="MBP3942995.1"/>
    </source>
</evidence>
<dbReference type="Gene3D" id="3.40.720.10">
    <property type="entry name" value="Alkaline Phosphatase, subunit A"/>
    <property type="match status" value="1"/>
</dbReference>
<feature type="signal peptide" evidence="1">
    <location>
        <begin position="1"/>
        <end position="20"/>
    </location>
</feature>
<sequence>MKKNISIKSILTICCLAVLALGSCKKYDNPAGFFEEYEKEGETPIVRKVLIISMDGGVGEEVKKVMPTTIKTLLGHSKYSFSALTEPNTSDASSWATIATGVGSPTHKITDDTFMPGVGEDLHGELPFYPSMFYRILEVKPSSNTAVFSRWSAMNNLLFPEATDAFYGTTDKDVKDKAVTFLKDKNAHLVVVNFQDVLNAGKSSGFLAANKDYSDAITRVDGYIGEVLAALNARENKAFEDWLIILTSSHGGIGNTYGGESFAERNVFSIYYHPDFKPNELNADLINSVRFHGFDGSENGPAKGVRARNLTAAAGEEVYNVGQTGELTVEAKIKINKNAAGNYSYIYPPFLSKVASRSGSTPGWSFFRAGNNINFWLGDGSRGMEISGGPVSLDDKWAHITGVFGLENGIPTAKFYVNGMEAAKKSDENVNLKNVTTSSPLTFGFQGAVFSGGFIDMQMADVHIWNKALTAAEILENSKRVGVPTNHPKLENLVGNWPMDDGTNIFKNKVSGRPDIPIQGDYKYSVTGNNLPYVDENAILLQNKDIARQVYYWLHMTAPDTWKLEGQMFLNRFEVEFLK</sequence>
<evidence type="ECO:0000313" key="3">
    <source>
        <dbReference type="Proteomes" id="UP000679691"/>
    </source>
</evidence>
<name>A0A8T4H9P6_9SPHI</name>
<comment type="caution">
    <text evidence="2">The sequence shown here is derived from an EMBL/GenBank/DDBJ whole genome shotgun (WGS) entry which is preliminary data.</text>
</comment>
<dbReference type="InterPro" id="IPR013320">
    <property type="entry name" value="ConA-like_dom_sf"/>
</dbReference>
<dbReference type="GO" id="GO:0004553">
    <property type="term" value="F:hydrolase activity, hydrolyzing O-glycosyl compounds"/>
    <property type="evidence" value="ECO:0007669"/>
    <property type="project" value="UniProtKB-ARBA"/>
</dbReference>
<dbReference type="RefSeq" id="WP_353546483.1">
    <property type="nucleotide sequence ID" value="NZ_JAGKSB010000005.1"/>
</dbReference>
<dbReference type="Pfam" id="PF01663">
    <property type="entry name" value="Phosphodiest"/>
    <property type="match status" value="1"/>
</dbReference>
<keyword evidence="1" id="KW-0732">Signal</keyword>
<dbReference type="InterPro" id="IPR017850">
    <property type="entry name" value="Alkaline_phosphatase_core_sf"/>
</dbReference>
<dbReference type="Gene3D" id="2.60.120.200">
    <property type="match status" value="1"/>
</dbReference>
<dbReference type="Proteomes" id="UP000679691">
    <property type="component" value="Unassembled WGS sequence"/>
</dbReference>
<gene>
    <name evidence="2" type="ORF">J5U18_05355</name>
</gene>
<dbReference type="GO" id="GO:0005975">
    <property type="term" value="P:carbohydrate metabolic process"/>
    <property type="evidence" value="ECO:0007669"/>
    <property type="project" value="UniProtKB-ARBA"/>
</dbReference>